<dbReference type="AlphaFoldDB" id="A0A0C3A7M5"/>
<keyword evidence="2" id="KW-1133">Transmembrane helix</keyword>
<accession>A0A0C3A7M5</accession>
<dbReference type="EMBL" id="KN824418">
    <property type="protein sequence ID" value="KIM20610.1"/>
    <property type="molecule type" value="Genomic_DNA"/>
</dbReference>
<organism evidence="3 4">
    <name type="scientific">Serendipita vermifera MAFF 305830</name>
    <dbReference type="NCBI Taxonomy" id="933852"/>
    <lineage>
        <taxon>Eukaryota</taxon>
        <taxon>Fungi</taxon>
        <taxon>Dikarya</taxon>
        <taxon>Basidiomycota</taxon>
        <taxon>Agaricomycotina</taxon>
        <taxon>Agaricomycetes</taxon>
        <taxon>Sebacinales</taxon>
        <taxon>Serendipitaceae</taxon>
        <taxon>Serendipita</taxon>
    </lineage>
</organism>
<evidence type="ECO:0000256" key="2">
    <source>
        <dbReference type="SAM" id="Phobius"/>
    </source>
</evidence>
<feature type="region of interest" description="Disordered" evidence="1">
    <location>
        <begin position="1"/>
        <end position="32"/>
    </location>
</feature>
<evidence type="ECO:0000313" key="4">
    <source>
        <dbReference type="Proteomes" id="UP000054097"/>
    </source>
</evidence>
<name>A0A0C3A7M5_SERVB</name>
<feature type="transmembrane region" description="Helical" evidence="2">
    <location>
        <begin position="189"/>
        <end position="211"/>
    </location>
</feature>
<evidence type="ECO:0000313" key="3">
    <source>
        <dbReference type="EMBL" id="KIM20610.1"/>
    </source>
</evidence>
<dbReference type="OrthoDB" id="2653987at2759"/>
<reference evidence="4" key="2">
    <citation type="submission" date="2015-01" db="EMBL/GenBank/DDBJ databases">
        <title>Evolutionary Origins and Diversification of the Mycorrhizal Mutualists.</title>
        <authorList>
            <consortium name="DOE Joint Genome Institute"/>
            <consortium name="Mycorrhizal Genomics Consortium"/>
            <person name="Kohler A."/>
            <person name="Kuo A."/>
            <person name="Nagy L.G."/>
            <person name="Floudas D."/>
            <person name="Copeland A."/>
            <person name="Barry K.W."/>
            <person name="Cichocki N."/>
            <person name="Veneault-Fourrey C."/>
            <person name="LaButti K."/>
            <person name="Lindquist E.A."/>
            <person name="Lipzen A."/>
            <person name="Lundell T."/>
            <person name="Morin E."/>
            <person name="Murat C."/>
            <person name="Riley R."/>
            <person name="Ohm R."/>
            <person name="Sun H."/>
            <person name="Tunlid A."/>
            <person name="Henrissat B."/>
            <person name="Grigoriev I.V."/>
            <person name="Hibbett D.S."/>
            <person name="Martin F."/>
        </authorList>
    </citation>
    <scope>NUCLEOTIDE SEQUENCE [LARGE SCALE GENOMIC DNA]</scope>
    <source>
        <strain evidence="4">MAFF 305830</strain>
    </source>
</reference>
<feature type="transmembrane region" description="Helical" evidence="2">
    <location>
        <begin position="91"/>
        <end position="111"/>
    </location>
</feature>
<dbReference type="Proteomes" id="UP000054097">
    <property type="component" value="Unassembled WGS sequence"/>
</dbReference>
<proteinExistence type="predicted"/>
<keyword evidence="2" id="KW-0812">Transmembrane</keyword>
<gene>
    <name evidence="3" type="ORF">M408DRAFT_333895</name>
</gene>
<dbReference type="HOGENOM" id="CLU_065000_1_0_1"/>
<sequence length="222" mass="24681">MDSPIDNGPIRRPPERKRTQADQDKEDDKARKKAQEQLVQSWMDRLQLISVITTFFAANEAQLLGITTPSVDPESTDKILQTSNAMLASSLVLHSFSAVIAFIGAFVLVTYKLKEEKREELDNHEADGPMSRYRDKDGIYGVGSLRRSSPPTELLKAAHSIAVATAFVGFIFVVIGIICYIWAQQPRSVSIFSSATLLICILVSLTVVNPLQRAEKLIYQKS</sequence>
<feature type="compositionally biased region" description="Basic and acidic residues" evidence="1">
    <location>
        <begin position="12"/>
        <end position="32"/>
    </location>
</feature>
<keyword evidence="2" id="KW-0472">Membrane</keyword>
<protein>
    <submittedName>
        <fullName evidence="3">Uncharacterized protein</fullName>
    </submittedName>
</protein>
<evidence type="ECO:0000256" key="1">
    <source>
        <dbReference type="SAM" id="MobiDB-lite"/>
    </source>
</evidence>
<reference evidence="3 4" key="1">
    <citation type="submission" date="2014-04" db="EMBL/GenBank/DDBJ databases">
        <authorList>
            <consortium name="DOE Joint Genome Institute"/>
            <person name="Kuo A."/>
            <person name="Zuccaro A."/>
            <person name="Kohler A."/>
            <person name="Nagy L.G."/>
            <person name="Floudas D."/>
            <person name="Copeland A."/>
            <person name="Barry K.W."/>
            <person name="Cichocki N."/>
            <person name="Veneault-Fourrey C."/>
            <person name="LaButti K."/>
            <person name="Lindquist E.A."/>
            <person name="Lipzen A."/>
            <person name="Lundell T."/>
            <person name="Morin E."/>
            <person name="Murat C."/>
            <person name="Sun H."/>
            <person name="Tunlid A."/>
            <person name="Henrissat B."/>
            <person name="Grigoriev I.V."/>
            <person name="Hibbett D.S."/>
            <person name="Martin F."/>
            <person name="Nordberg H.P."/>
            <person name="Cantor M.N."/>
            <person name="Hua S.X."/>
        </authorList>
    </citation>
    <scope>NUCLEOTIDE SEQUENCE [LARGE SCALE GENOMIC DNA]</scope>
    <source>
        <strain evidence="3 4">MAFF 305830</strain>
    </source>
</reference>
<keyword evidence="4" id="KW-1185">Reference proteome</keyword>
<feature type="transmembrane region" description="Helical" evidence="2">
    <location>
        <begin position="161"/>
        <end position="183"/>
    </location>
</feature>